<gene>
    <name evidence="1" type="ORF">R9Z33_04425</name>
</gene>
<keyword evidence="2" id="KW-1185">Reference proteome</keyword>
<name>A0ABZ0PK62_9PROT</name>
<proteinExistence type="predicted"/>
<accession>A0ABZ0PK62</accession>
<dbReference type="EMBL" id="CP137852">
    <property type="protein sequence ID" value="WPB86119.1"/>
    <property type="molecule type" value="Genomic_DNA"/>
</dbReference>
<dbReference type="Proteomes" id="UP001305521">
    <property type="component" value="Chromosome"/>
</dbReference>
<reference evidence="1 2" key="1">
    <citation type="submission" date="2023-11" db="EMBL/GenBank/DDBJ databases">
        <title>Arctic aerobic anoxygenic photoheterotroph Sediminicoccus rosea KRV36 adapts its photosynthesis to long days of polar summer.</title>
        <authorList>
            <person name="Tomasch J."/>
            <person name="Kopejtka K."/>
            <person name="Bily T."/>
            <person name="Gardiner A.T."/>
            <person name="Gardian Z."/>
            <person name="Shivaramu S."/>
            <person name="Koblizek M."/>
            <person name="Engelhardt F."/>
            <person name="Kaftan D."/>
        </authorList>
    </citation>
    <scope>NUCLEOTIDE SEQUENCE [LARGE SCALE GENOMIC DNA]</scope>
    <source>
        <strain evidence="1 2">R-30</strain>
    </source>
</reference>
<evidence type="ECO:0000313" key="2">
    <source>
        <dbReference type="Proteomes" id="UP001305521"/>
    </source>
</evidence>
<dbReference type="RefSeq" id="WP_318650095.1">
    <property type="nucleotide sequence ID" value="NZ_CP137852.1"/>
</dbReference>
<evidence type="ECO:0000313" key="1">
    <source>
        <dbReference type="EMBL" id="WPB86119.1"/>
    </source>
</evidence>
<organism evidence="1 2">
    <name type="scientific">Sediminicoccus rosea</name>
    <dbReference type="NCBI Taxonomy" id="1225128"/>
    <lineage>
        <taxon>Bacteria</taxon>
        <taxon>Pseudomonadati</taxon>
        <taxon>Pseudomonadota</taxon>
        <taxon>Alphaproteobacteria</taxon>
        <taxon>Acetobacterales</taxon>
        <taxon>Roseomonadaceae</taxon>
        <taxon>Sediminicoccus</taxon>
    </lineage>
</organism>
<sequence length="131" mass="14744">MTLLSRRHARQVAQPTPTGWMFFQAEAPLTIDIRAGEAANIGGIGQVAQNMVFADRAARDAACPPAWRNDRTVYGPLCDRWDVNFLRHDMARDRARILARFPALAALSLVDRPLAPTPQWPLWPDVLMRRA</sequence>
<protein>
    <submittedName>
        <fullName evidence="1">Uncharacterized protein</fullName>
    </submittedName>
</protein>